<sequence>MRKLEKLQIENFKSIRQQTLELGDLNVLIGANGAGKSNLMQVFRFLREIRLQNLARYSLERGADALLYRGRKVSPAMRVAVEFGEKGRRNGYRLALIPTDENTLAVDHETAYVYDHQPKNGPRTVELGGASREARLATSEEKIAQIIRTDLESYRVYHFHDTGATAALRGPAEVHDNRFLRPDAGNLAAFLYGLQQAHPEHFRNIQDVFRQIAPYFDGFNLAPAKINPDKIRLEWREKGSDSYFNGVALSDGSLRFLCLATLLLQPDLPAIILLDEPELGLHPAAIGVLADLLIAASMRTQLLVATQSVTLVNHLAPEQVWTTERKNGETVFQRLAKSDLTTWLESFAGAEGYGLGDMWEKNLLGARP</sequence>
<evidence type="ECO:0000259" key="1">
    <source>
        <dbReference type="Pfam" id="PF13304"/>
    </source>
</evidence>
<gene>
    <name evidence="2" type="ORF">J3R75_003428</name>
</gene>
<dbReference type="GO" id="GO:0000731">
    <property type="term" value="P:DNA synthesis involved in DNA repair"/>
    <property type="evidence" value="ECO:0007669"/>
    <property type="project" value="TreeGrafter"/>
</dbReference>
<dbReference type="GO" id="GO:0006302">
    <property type="term" value="P:double-strand break repair"/>
    <property type="evidence" value="ECO:0007669"/>
    <property type="project" value="TreeGrafter"/>
</dbReference>
<dbReference type="Gene3D" id="3.40.50.300">
    <property type="entry name" value="P-loop containing nucleotide triphosphate hydrolases"/>
    <property type="match status" value="1"/>
</dbReference>
<dbReference type="PIRSF" id="PIRSF029347">
    <property type="entry name" value="RecF"/>
    <property type="match status" value="1"/>
</dbReference>
<organism evidence="2 3">
    <name type="scientific">Oligosphaera ethanolica</name>
    <dbReference type="NCBI Taxonomy" id="760260"/>
    <lineage>
        <taxon>Bacteria</taxon>
        <taxon>Pseudomonadati</taxon>
        <taxon>Lentisphaerota</taxon>
        <taxon>Oligosphaeria</taxon>
        <taxon>Oligosphaerales</taxon>
        <taxon>Oligosphaeraceae</taxon>
        <taxon>Oligosphaera</taxon>
    </lineage>
</organism>
<dbReference type="GO" id="GO:0016887">
    <property type="term" value="F:ATP hydrolysis activity"/>
    <property type="evidence" value="ECO:0007669"/>
    <property type="project" value="InterPro"/>
</dbReference>
<evidence type="ECO:0000313" key="2">
    <source>
        <dbReference type="EMBL" id="MDQ0291321.1"/>
    </source>
</evidence>
<dbReference type="Proteomes" id="UP001238163">
    <property type="component" value="Unassembled WGS sequence"/>
</dbReference>
<dbReference type="CDD" id="cd00267">
    <property type="entry name" value="ABC_ATPase"/>
    <property type="match status" value="1"/>
</dbReference>
<dbReference type="RefSeq" id="WP_307263944.1">
    <property type="nucleotide sequence ID" value="NZ_JAUSVL010000001.1"/>
</dbReference>
<feature type="domain" description="ATPase AAA-type core" evidence="1">
    <location>
        <begin position="25"/>
        <end position="313"/>
    </location>
</feature>
<accession>A0AAE3VJ97</accession>
<reference evidence="2" key="1">
    <citation type="submission" date="2023-07" db="EMBL/GenBank/DDBJ databases">
        <title>Genomic Encyclopedia of Type Strains, Phase IV (KMG-IV): sequencing the most valuable type-strain genomes for metagenomic binning, comparative biology and taxonomic classification.</title>
        <authorList>
            <person name="Goeker M."/>
        </authorList>
    </citation>
    <scope>NUCLEOTIDE SEQUENCE</scope>
    <source>
        <strain evidence="2">DSM 24202</strain>
    </source>
</reference>
<dbReference type="InterPro" id="IPR003959">
    <property type="entry name" value="ATPase_AAA_core"/>
</dbReference>
<proteinExistence type="predicted"/>
<dbReference type="PANTHER" id="PTHR32182:SF22">
    <property type="entry name" value="ATP-DEPENDENT ENDONUCLEASE, OLD FAMILY-RELATED"/>
    <property type="match status" value="1"/>
</dbReference>
<dbReference type="PANTHER" id="PTHR32182">
    <property type="entry name" value="DNA REPLICATION AND REPAIR PROTEIN RECF"/>
    <property type="match status" value="1"/>
</dbReference>
<dbReference type="EMBL" id="JAUSVL010000001">
    <property type="protein sequence ID" value="MDQ0291321.1"/>
    <property type="molecule type" value="Genomic_DNA"/>
</dbReference>
<dbReference type="SUPFAM" id="SSF52540">
    <property type="entry name" value="P-loop containing nucleoside triphosphate hydrolases"/>
    <property type="match status" value="1"/>
</dbReference>
<dbReference type="InterPro" id="IPR027417">
    <property type="entry name" value="P-loop_NTPase"/>
</dbReference>
<dbReference type="InterPro" id="IPR014555">
    <property type="entry name" value="RecF-like"/>
</dbReference>
<dbReference type="GO" id="GO:0005524">
    <property type="term" value="F:ATP binding"/>
    <property type="evidence" value="ECO:0007669"/>
    <property type="project" value="InterPro"/>
</dbReference>
<dbReference type="Pfam" id="PF13304">
    <property type="entry name" value="AAA_21"/>
    <property type="match status" value="1"/>
</dbReference>
<protein>
    <submittedName>
        <fullName evidence="2">ATPase</fullName>
    </submittedName>
</protein>
<dbReference type="AlphaFoldDB" id="A0AAE3VJ97"/>
<name>A0AAE3VJ97_9BACT</name>
<comment type="caution">
    <text evidence="2">The sequence shown here is derived from an EMBL/GenBank/DDBJ whole genome shotgun (WGS) entry which is preliminary data.</text>
</comment>
<keyword evidence="3" id="KW-1185">Reference proteome</keyword>
<evidence type="ECO:0000313" key="3">
    <source>
        <dbReference type="Proteomes" id="UP001238163"/>
    </source>
</evidence>